<name>A0A7C8IFN4_9PLEO</name>
<keyword evidence="2" id="KW-1185">Reference proteome</keyword>
<dbReference type="OrthoDB" id="10282273at2759"/>
<dbReference type="AlphaFoldDB" id="A0A7C8IFN4"/>
<proteinExistence type="predicted"/>
<protein>
    <submittedName>
        <fullName evidence="1">Uncharacterized protein</fullName>
    </submittedName>
</protein>
<evidence type="ECO:0000313" key="1">
    <source>
        <dbReference type="EMBL" id="KAF2878454.1"/>
    </source>
</evidence>
<comment type="caution">
    <text evidence="1">The sequence shown here is derived from an EMBL/GenBank/DDBJ whole genome shotgun (WGS) entry which is preliminary data.</text>
</comment>
<reference evidence="1 2" key="1">
    <citation type="submission" date="2020-01" db="EMBL/GenBank/DDBJ databases">
        <authorList>
            <consortium name="DOE Joint Genome Institute"/>
            <person name="Haridas S."/>
            <person name="Albert R."/>
            <person name="Binder M."/>
            <person name="Bloem J."/>
            <person name="Labutti K."/>
            <person name="Salamov A."/>
            <person name="Andreopoulos B."/>
            <person name="Baker S.E."/>
            <person name="Barry K."/>
            <person name="Bills G."/>
            <person name="Bluhm B.H."/>
            <person name="Cannon C."/>
            <person name="Castanera R."/>
            <person name="Culley D.E."/>
            <person name="Daum C."/>
            <person name="Ezra D."/>
            <person name="Gonzalez J.B."/>
            <person name="Henrissat B."/>
            <person name="Kuo A."/>
            <person name="Liang C."/>
            <person name="Lipzen A."/>
            <person name="Lutzoni F."/>
            <person name="Magnuson J."/>
            <person name="Mondo S."/>
            <person name="Nolan M."/>
            <person name="Ohm R."/>
            <person name="Pangilinan J."/>
            <person name="Park H.-J.H."/>
            <person name="Ramirez L."/>
            <person name="Alfaro M."/>
            <person name="Sun H."/>
            <person name="Tritt A."/>
            <person name="Yoshinaga Y."/>
            <person name="Zwiers L.-H.L."/>
            <person name="Turgeon B.G."/>
            <person name="Goodwin S.B."/>
            <person name="Spatafora J.W."/>
            <person name="Crous P.W."/>
            <person name="Grigoriev I.V."/>
        </authorList>
    </citation>
    <scope>NUCLEOTIDE SEQUENCE [LARGE SCALE GENOMIC DNA]</scope>
    <source>
        <strain evidence="1 2">CBS 611.86</strain>
    </source>
</reference>
<dbReference type="Proteomes" id="UP000481861">
    <property type="component" value="Unassembled WGS sequence"/>
</dbReference>
<dbReference type="EMBL" id="JAADJZ010000001">
    <property type="protein sequence ID" value="KAF2878454.1"/>
    <property type="molecule type" value="Genomic_DNA"/>
</dbReference>
<accession>A0A7C8IFN4</accession>
<sequence>MENPQQPSGQLGYTGHPGSEDDSYYIKFLDLGTFTRHRDEVPEIFSPKCWEEAPFARQNELVWKNKVPFDLKVMKTSQDKPVIVYVPTAANKAKGGEERYFCHGWGLGTYDIQNKTGYSVSSTTCADVLADATYFQPVVEPNQSYIPANADIKKGDIVAWFRSWDHIPDQNVRIRSGEICCMHTAIIEEPVFGNEGGNKVLSFATVVSSKNGGEDLNRNMTLRQVDAHYQNTHNVYGVFRWAHEHEHMIGKNPPGQEALERSSLFFRGLKQLLKLV</sequence>
<gene>
    <name evidence="1" type="ORF">BDV95DRAFT_557510</name>
</gene>
<evidence type="ECO:0000313" key="2">
    <source>
        <dbReference type="Proteomes" id="UP000481861"/>
    </source>
</evidence>
<organism evidence="1 2">
    <name type="scientific">Massariosphaeria phaeospora</name>
    <dbReference type="NCBI Taxonomy" id="100035"/>
    <lineage>
        <taxon>Eukaryota</taxon>
        <taxon>Fungi</taxon>
        <taxon>Dikarya</taxon>
        <taxon>Ascomycota</taxon>
        <taxon>Pezizomycotina</taxon>
        <taxon>Dothideomycetes</taxon>
        <taxon>Pleosporomycetidae</taxon>
        <taxon>Pleosporales</taxon>
        <taxon>Pleosporales incertae sedis</taxon>
        <taxon>Massariosphaeria</taxon>
    </lineage>
</organism>